<feature type="domain" description="AAR2 C-terminal" evidence="2">
    <location>
        <begin position="180"/>
        <end position="318"/>
    </location>
</feature>
<dbReference type="Pfam" id="PF20981">
    <property type="entry name" value="AAR2_1st"/>
    <property type="match status" value="1"/>
</dbReference>
<evidence type="ECO:0000256" key="1">
    <source>
        <dbReference type="ARBA" id="ARBA00006281"/>
    </source>
</evidence>
<dbReference type="Proteomes" id="UP000243052">
    <property type="component" value="Chromosome viii"/>
</dbReference>
<dbReference type="CDD" id="cd13778">
    <property type="entry name" value="Aar2_C"/>
    <property type="match status" value="1"/>
</dbReference>
<dbReference type="OrthoDB" id="201752at2759"/>
<comment type="similarity">
    <text evidence="1">Belongs to the AAR2 family.</text>
</comment>
<dbReference type="Pfam" id="PF05282">
    <property type="entry name" value="AAR2"/>
    <property type="match status" value="1"/>
</dbReference>
<dbReference type="PANTHER" id="PTHR12689">
    <property type="entry name" value="A1 CISTRON SPLICING FACTOR AAR2-RELATED"/>
    <property type="match status" value="1"/>
</dbReference>
<dbReference type="PANTHER" id="PTHR12689:SF4">
    <property type="entry name" value="PROTEIN AAR2 HOMOLOG"/>
    <property type="match status" value="1"/>
</dbReference>
<sequence>MNIFVNSVPNDVVMGIDCNSFSLKKNQQFHGIKLISSDVKYHVVHFQHSENGIRYGYWFSTDPNLYLSFSYNPEQEIYIPEFRSDDNARQELELRFKSCQHLMVSYPSEANDTWQTLTSCMKWADIRYWASELSVDTPVVYVDSTMTTSEENHMLRKALANTSNSQRQINVPEQEPTLNYTPIRFKSNEALRADHRTTDFLDKSWYLYHVILAQYHYSSFHSLLGEMQFSFLNSMIFSNYGSSLQWHAIIELICGSSKVSPSQIQKLDHILSSQLNILPQEYADTLLNEEVWTRCLTVSTARDCYHSESLKSTTAAIQKLIPDVFPVAMETAAKLVPEDLEEEEQLENASTFFDSDDEYAPAVASTVFYKVNLSGKTGDYRTDEGV</sequence>
<dbReference type="Gene3D" id="2.60.34.20">
    <property type="match status" value="1"/>
</dbReference>
<protein>
    <submittedName>
        <fullName evidence="4">HHL142Cp</fullName>
    </submittedName>
</protein>
<evidence type="ECO:0000259" key="3">
    <source>
        <dbReference type="Pfam" id="PF20981"/>
    </source>
</evidence>
<evidence type="ECO:0000313" key="4">
    <source>
        <dbReference type="EMBL" id="AMD22628.1"/>
    </source>
</evidence>
<dbReference type="InterPro" id="IPR038514">
    <property type="entry name" value="AAR2_C_sf"/>
</dbReference>
<dbReference type="InterPro" id="IPR033648">
    <property type="entry name" value="AAR2_C"/>
</dbReference>
<dbReference type="GO" id="GO:0000244">
    <property type="term" value="P:spliceosomal tri-snRNP complex assembly"/>
    <property type="evidence" value="ECO:0007669"/>
    <property type="project" value="TreeGrafter"/>
</dbReference>
<organism evidence="4 5">
    <name type="scientific">Eremothecium sinecaudum</name>
    <dbReference type="NCBI Taxonomy" id="45286"/>
    <lineage>
        <taxon>Eukaryota</taxon>
        <taxon>Fungi</taxon>
        <taxon>Dikarya</taxon>
        <taxon>Ascomycota</taxon>
        <taxon>Saccharomycotina</taxon>
        <taxon>Saccharomycetes</taxon>
        <taxon>Saccharomycetales</taxon>
        <taxon>Saccharomycetaceae</taxon>
        <taxon>Eremothecium</taxon>
    </lineage>
</organism>
<dbReference type="EMBL" id="CP014248">
    <property type="protein sequence ID" value="AMD22628.1"/>
    <property type="molecule type" value="Genomic_DNA"/>
</dbReference>
<dbReference type="InterPro" id="IPR033647">
    <property type="entry name" value="Aar2_N"/>
</dbReference>
<dbReference type="STRING" id="45286.A0A0X8HWD1"/>
<evidence type="ECO:0000259" key="2">
    <source>
        <dbReference type="Pfam" id="PF05282"/>
    </source>
</evidence>
<keyword evidence="5" id="KW-1185">Reference proteome</keyword>
<dbReference type="InterPro" id="IPR007946">
    <property type="entry name" value="AAR2"/>
</dbReference>
<dbReference type="AlphaFoldDB" id="A0A0X8HWD1"/>
<dbReference type="GeneID" id="28725988"/>
<dbReference type="InterPro" id="IPR038516">
    <property type="entry name" value="AAR2_N_sf"/>
</dbReference>
<gene>
    <name evidence="4" type="ORF">AW171_hschr84678</name>
</gene>
<feature type="domain" description="AAR2 N-terminal" evidence="3">
    <location>
        <begin position="4"/>
        <end position="122"/>
    </location>
</feature>
<name>A0A0X8HWD1_9SACH</name>
<accession>A0A0X8HWD1</accession>
<dbReference type="RefSeq" id="XP_017989624.1">
    <property type="nucleotide sequence ID" value="XM_018134104.1"/>
</dbReference>
<reference evidence="4 5" key="1">
    <citation type="submission" date="2016-01" db="EMBL/GenBank/DDBJ databases">
        <title>Genome sequence of the yeast Holleya sinecauda.</title>
        <authorList>
            <person name="Dietrich F.S."/>
        </authorList>
    </citation>
    <scope>NUCLEOTIDE SEQUENCE [LARGE SCALE GENOMIC DNA]</scope>
    <source>
        <strain evidence="4 5">ATCC 58844</strain>
    </source>
</reference>
<dbReference type="CDD" id="cd13777">
    <property type="entry name" value="Aar2_N"/>
    <property type="match status" value="1"/>
</dbReference>
<evidence type="ECO:0000313" key="5">
    <source>
        <dbReference type="Proteomes" id="UP000243052"/>
    </source>
</evidence>
<dbReference type="Gene3D" id="1.25.40.550">
    <property type="entry name" value="Aar2, C-terminal domain-like"/>
    <property type="match status" value="1"/>
</dbReference>
<proteinExistence type="inferred from homology"/>